<organism evidence="1 2">
    <name type="scientific">Streptomyces microflavus</name>
    <name type="common">Streptomyces lipmanii</name>
    <dbReference type="NCBI Taxonomy" id="1919"/>
    <lineage>
        <taxon>Bacteria</taxon>
        <taxon>Bacillati</taxon>
        <taxon>Actinomycetota</taxon>
        <taxon>Actinomycetes</taxon>
        <taxon>Kitasatosporales</taxon>
        <taxon>Streptomycetaceae</taxon>
        <taxon>Streptomyces</taxon>
    </lineage>
</organism>
<dbReference type="AlphaFoldDB" id="A0A7J0CXW2"/>
<evidence type="ECO:0008006" key="3">
    <source>
        <dbReference type="Google" id="ProtNLM"/>
    </source>
</evidence>
<dbReference type="SUPFAM" id="SSF69318">
    <property type="entry name" value="Integrin alpha N-terminal domain"/>
    <property type="match status" value="1"/>
</dbReference>
<protein>
    <recommendedName>
        <fullName evidence="3">Repeat domain-containing protein</fullName>
    </recommendedName>
</protein>
<sequence>MWRDHMSIVIGDYNGDGLDDFGALYGYDDGSVKAWTWSAQTNRTFAKPVSSWGVTSGFSFARALVVERYDS</sequence>
<proteinExistence type="predicted"/>
<gene>
    <name evidence="1" type="ORF">Smic_51530</name>
</gene>
<dbReference type="Gene3D" id="2.40.128.340">
    <property type="match status" value="1"/>
</dbReference>
<name>A0A7J0CXW2_STRMI</name>
<evidence type="ECO:0000313" key="1">
    <source>
        <dbReference type="EMBL" id="GFN06597.1"/>
    </source>
</evidence>
<accession>A0A7J0CXW2</accession>
<reference evidence="1 2" key="1">
    <citation type="submission" date="2020-05" db="EMBL/GenBank/DDBJ databases">
        <title>Whole genome shotgun sequence of Streptomyces microflavus NBRC 13062.</title>
        <authorList>
            <person name="Komaki H."/>
            <person name="Tamura T."/>
        </authorList>
    </citation>
    <scope>NUCLEOTIDE SEQUENCE [LARGE SCALE GENOMIC DNA]</scope>
    <source>
        <strain evidence="1 2">NBRC 13062</strain>
    </source>
</reference>
<comment type="caution">
    <text evidence="1">The sequence shown here is derived from an EMBL/GenBank/DDBJ whole genome shotgun (WGS) entry which is preliminary data.</text>
</comment>
<evidence type="ECO:0000313" key="2">
    <source>
        <dbReference type="Proteomes" id="UP000498740"/>
    </source>
</evidence>
<dbReference type="Proteomes" id="UP000498740">
    <property type="component" value="Unassembled WGS sequence"/>
</dbReference>
<dbReference type="InterPro" id="IPR028994">
    <property type="entry name" value="Integrin_alpha_N"/>
</dbReference>
<dbReference type="EMBL" id="BLWD01000001">
    <property type="protein sequence ID" value="GFN06597.1"/>
    <property type="molecule type" value="Genomic_DNA"/>
</dbReference>